<proteinExistence type="predicted"/>
<sequence length="177" mass="20135">MDQAQVALFFNARKMDKARLRSDNFISVSRDGRCRSSNKDYGSKHDRSRSRFTSRNSEVKCFKCGDLGHIMWNRPRKYADDKDKDDTNLASGEGSIDCFLIEKGGLLAATAKYDESSKEEWELDCDCVNHVFARKGCFGELQEGVTAKLNLADSTVDVMVEWLRKKNLVGWCILWTG</sequence>
<name>A0AAW1JLK5_SAPOF</name>
<reference evidence="2" key="1">
    <citation type="submission" date="2024-03" db="EMBL/GenBank/DDBJ databases">
        <title>WGS assembly of Saponaria officinalis var. Norfolk2.</title>
        <authorList>
            <person name="Jenkins J."/>
            <person name="Shu S."/>
            <person name="Grimwood J."/>
            <person name="Barry K."/>
            <person name="Goodstein D."/>
            <person name="Schmutz J."/>
            <person name="Leebens-Mack J."/>
            <person name="Osbourn A."/>
        </authorList>
    </citation>
    <scope>NUCLEOTIDE SEQUENCE [LARGE SCALE GENOMIC DNA]</scope>
    <source>
        <strain evidence="2">JIC</strain>
    </source>
</reference>
<keyword evidence="3" id="KW-1185">Reference proteome</keyword>
<gene>
    <name evidence="2" type="ORF">RND81_07G023200</name>
</gene>
<evidence type="ECO:0000256" key="1">
    <source>
        <dbReference type="SAM" id="MobiDB-lite"/>
    </source>
</evidence>
<evidence type="ECO:0000313" key="2">
    <source>
        <dbReference type="EMBL" id="KAK9704959.1"/>
    </source>
</evidence>
<accession>A0AAW1JLK5</accession>
<feature type="compositionally biased region" description="Basic and acidic residues" evidence="1">
    <location>
        <begin position="31"/>
        <end position="45"/>
    </location>
</feature>
<dbReference type="AlphaFoldDB" id="A0AAW1JLK5"/>
<dbReference type="EMBL" id="JBDFQZ010000007">
    <property type="protein sequence ID" value="KAK9704959.1"/>
    <property type="molecule type" value="Genomic_DNA"/>
</dbReference>
<organism evidence="2 3">
    <name type="scientific">Saponaria officinalis</name>
    <name type="common">Common soapwort</name>
    <name type="synonym">Lychnis saponaria</name>
    <dbReference type="NCBI Taxonomy" id="3572"/>
    <lineage>
        <taxon>Eukaryota</taxon>
        <taxon>Viridiplantae</taxon>
        <taxon>Streptophyta</taxon>
        <taxon>Embryophyta</taxon>
        <taxon>Tracheophyta</taxon>
        <taxon>Spermatophyta</taxon>
        <taxon>Magnoliopsida</taxon>
        <taxon>eudicotyledons</taxon>
        <taxon>Gunneridae</taxon>
        <taxon>Pentapetalae</taxon>
        <taxon>Caryophyllales</taxon>
        <taxon>Caryophyllaceae</taxon>
        <taxon>Caryophylleae</taxon>
        <taxon>Saponaria</taxon>
    </lineage>
</organism>
<feature type="region of interest" description="Disordered" evidence="1">
    <location>
        <begin position="31"/>
        <end position="51"/>
    </location>
</feature>
<comment type="caution">
    <text evidence="2">The sequence shown here is derived from an EMBL/GenBank/DDBJ whole genome shotgun (WGS) entry which is preliminary data.</text>
</comment>
<dbReference type="Proteomes" id="UP001443914">
    <property type="component" value="Unassembled WGS sequence"/>
</dbReference>
<protein>
    <submittedName>
        <fullName evidence="2">Uncharacterized protein</fullName>
    </submittedName>
</protein>
<evidence type="ECO:0000313" key="3">
    <source>
        <dbReference type="Proteomes" id="UP001443914"/>
    </source>
</evidence>